<evidence type="ECO:0000256" key="1">
    <source>
        <dbReference type="SAM" id="Coils"/>
    </source>
</evidence>
<dbReference type="Pfam" id="PF05433">
    <property type="entry name" value="Rick_17kDa_Anti"/>
    <property type="match status" value="1"/>
</dbReference>
<sequence>MNGCGVRVPKSPKGTGLFPLPPAGRRLVAAALIPALLVSGCAGTGGYRQTYGSSSQARLAQLSEAYNRTLAEGCVAGAAVGGLAGGLIGRDWKGAVAGLLAGAALGCAAGSYMGNLQNNYAREEDRLNAVIIDIRRDNQSLAELIPVAQRVVEDNKARVAELNQAIAAGRISRAQAAGQLADLDASRSQLQATLGSAKKRLAEQHAAIAMNAHNADPQLANIAQEELARKEQQIQALESELNTLTQLRSVDRVG</sequence>
<evidence type="ECO:0000259" key="3">
    <source>
        <dbReference type="Pfam" id="PF05433"/>
    </source>
</evidence>
<dbReference type="GO" id="GO:0019867">
    <property type="term" value="C:outer membrane"/>
    <property type="evidence" value="ECO:0007669"/>
    <property type="project" value="InterPro"/>
</dbReference>
<keyword evidence="4" id="KW-0449">Lipoprotein</keyword>
<dbReference type="AlphaFoldDB" id="A0AA35UJ45"/>
<evidence type="ECO:0000313" key="5">
    <source>
        <dbReference type="Proteomes" id="UP001158598"/>
    </source>
</evidence>
<proteinExistence type="predicted"/>
<reference evidence="4" key="1">
    <citation type="submission" date="2023-03" db="EMBL/GenBank/DDBJ databases">
        <authorList>
            <person name="Pearce D."/>
        </authorList>
    </citation>
    <scope>NUCLEOTIDE SEQUENCE</scope>
    <source>
        <strain evidence="4">Mc</strain>
    </source>
</reference>
<keyword evidence="1" id="KW-0175">Coiled coil</keyword>
<evidence type="ECO:0000256" key="2">
    <source>
        <dbReference type="SAM" id="Phobius"/>
    </source>
</evidence>
<keyword evidence="2" id="KW-0812">Transmembrane</keyword>
<dbReference type="Proteomes" id="UP001158598">
    <property type="component" value="Chromosome"/>
</dbReference>
<evidence type="ECO:0000313" key="4">
    <source>
        <dbReference type="EMBL" id="CAI8849166.1"/>
    </source>
</evidence>
<feature type="transmembrane region" description="Helical" evidence="2">
    <location>
        <begin position="69"/>
        <end position="88"/>
    </location>
</feature>
<keyword evidence="2" id="KW-1133">Transmembrane helix</keyword>
<feature type="transmembrane region" description="Helical" evidence="2">
    <location>
        <begin position="27"/>
        <end position="48"/>
    </location>
</feature>
<name>A0AA35UJ45_METCP</name>
<keyword evidence="2" id="KW-0472">Membrane</keyword>
<feature type="domain" description="Glycine zipper 2TM" evidence="3">
    <location>
        <begin position="73"/>
        <end position="114"/>
    </location>
</feature>
<dbReference type="RefSeq" id="WP_026046092.1">
    <property type="nucleotide sequence ID" value="NZ_DAIONT010000040.1"/>
</dbReference>
<dbReference type="InterPro" id="IPR008816">
    <property type="entry name" value="Gly_zipper_2TM_dom"/>
</dbReference>
<gene>
    <name evidence="4" type="ORF">MCNOR_2463</name>
</gene>
<organism evidence="4 5">
    <name type="scientific">Methylococcus capsulatus</name>
    <dbReference type="NCBI Taxonomy" id="414"/>
    <lineage>
        <taxon>Bacteria</taxon>
        <taxon>Pseudomonadati</taxon>
        <taxon>Pseudomonadota</taxon>
        <taxon>Gammaproteobacteria</taxon>
        <taxon>Methylococcales</taxon>
        <taxon>Methylococcaceae</taxon>
        <taxon>Methylococcus</taxon>
    </lineage>
</organism>
<dbReference type="EMBL" id="OX458332">
    <property type="protein sequence ID" value="CAI8849166.1"/>
    <property type="molecule type" value="Genomic_DNA"/>
</dbReference>
<protein>
    <submittedName>
        <fullName evidence="4">Outer membrane lipoprotein SlyB</fullName>
    </submittedName>
</protein>
<accession>A0AA35UJ45</accession>
<feature type="transmembrane region" description="Helical" evidence="2">
    <location>
        <begin position="94"/>
        <end position="113"/>
    </location>
</feature>
<feature type="coiled-coil region" evidence="1">
    <location>
        <begin position="220"/>
        <end position="247"/>
    </location>
</feature>